<protein>
    <submittedName>
        <fullName evidence="2">Uncharacterized protein</fullName>
    </submittedName>
</protein>
<accession>A0A8B6GPA1</accession>
<name>A0A8B6GPA1_MYTGA</name>
<dbReference type="EMBL" id="UYJE01008751">
    <property type="protein sequence ID" value="VDI66830.1"/>
    <property type="molecule type" value="Genomic_DNA"/>
</dbReference>
<feature type="transmembrane region" description="Helical" evidence="1">
    <location>
        <begin position="130"/>
        <end position="152"/>
    </location>
</feature>
<dbReference type="AlphaFoldDB" id="A0A8B6GPA1"/>
<sequence length="398" mass="44494">MSCRSNSSCDVKHETNSGSKYLNVIYRCANCLPLTYNTTSEIACRTNMVIEIYDVWITSVHKQCPGFKQTHIHHTFNAYVPVKREFSQKCNKKSRCKIYNSNQLTASVYYHCKGEDGLVDMARNTSRQGVVIAAVVIGILIIVGILVAVCIFRRRTALNNNMKTESEIISEQYEVPNEHQNGDKNYTILNLPYEIASSIGYSHGLTSTALDSNAEQYELQKEHTKGGKNKAILSSPYDMASSIEYSFEMTSAEPDSIAEQYELPKEHTNGGKNNAIVNSPYEEIASSIEYAYAITKSEPDSICVKNTGGSNEHLRVKGNGTTGKLSFDIVNPKSSTYSHLRDADGGSDITYDHTSHGRVQRTPEGDYDVSCNRITEDEYNISDNYNVSFNKDSDYNEI</sequence>
<dbReference type="OrthoDB" id="6137115at2759"/>
<reference evidence="2" key="1">
    <citation type="submission" date="2018-11" db="EMBL/GenBank/DDBJ databases">
        <authorList>
            <person name="Alioto T."/>
            <person name="Alioto T."/>
        </authorList>
    </citation>
    <scope>NUCLEOTIDE SEQUENCE</scope>
</reference>
<keyword evidence="1" id="KW-1133">Transmembrane helix</keyword>
<proteinExistence type="predicted"/>
<dbReference type="Proteomes" id="UP000596742">
    <property type="component" value="Unassembled WGS sequence"/>
</dbReference>
<evidence type="ECO:0000256" key="1">
    <source>
        <dbReference type="SAM" id="Phobius"/>
    </source>
</evidence>
<evidence type="ECO:0000313" key="3">
    <source>
        <dbReference type="Proteomes" id="UP000596742"/>
    </source>
</evidence>
<keyword evidence="3" id="KW-1185">Reference proteome</keyword>
<gene>
    <name evidence="2" type="ORF">MGAL_10B009105</name>
</gene>
<organism evidence="2 3">
    <name type="scientific">Mytilus galloprovincialis</name>
    <name type="common">Mediterranean mussel</name>
    <dbReference type="NCBI Taxonomy" id="29158"/>
    <lineage>
        <taxon>Eukaryota</taxon>
        <taxon>Metazoa</taxon>
        <taxon>Spiralia</taxon>
        <taxon>Lophotrochozoa</taxon>
        <taxon>Mollusca</taxon>
        <taxon>Bivalvia</taxon>
        <taxon>Autobranchia</taxon>
        <taxon>Pteriomorphia</taxon>
        <taxon>Mytilida</taxon>
        <taxon>Mytiloidea</taxon>
        <taxon>Mytilidae</taxon>
        <taxon>Mytilinae</taxon>
        <taxon>Mytilus</taxon>
    </lineage>
</organism>
<keyword evidence="1" id="KW-0472">Membrane</keyword>
<evidence type="ECO:0000313" key="2">
    <source>
        <dbReference type="EMBL" id="VDI66830.1"/>
    </source>
</evidence>
<comment type="caution">
    <text evidence="2">The sequence shown here is derived from an EMBL/GenBank/DDBJ whole genome shotgun (WGS) entry which is preliminary data.</text>
</comment>
<keyword evidence="1" id="KW-0812">Transmembrane</keyword>